<comment type="similarity">
    <text evidence="3">Belongs to the class II aldolase/RraA-like family.</text>
</comment>
<evidence type="ECO:0000256" key="9">
    <source>
        <dbReference type="ARBA" id="ARBA00029596"/>
    </source>
</evidence>
<dbReference type="EC" id="4.1.3.17" evidence="5"/>
<evidence type="ECO:0000256" key="1">
    <source>
        <dbReference type="ARBA" id="ARBA00001342"/>
    </source>
</evidence>
<proteinExistence type="inferred from homology"/>
<keyword evidence="14" id="KW-1185">Reference proteome</keyword>
<dbReference type="CDD" id="cd16841">
    <property type="entry name" value="RraA_family"/>
    <property type="match status" value="1"/>
</dbReference>
<gene>
    <name evidence="13" type="ORF">ACH3VR_21510</name>
</gene>
<evidence type="ECO:0000313" key="14">
    <source>
        <dbReference type="Proteomes" id="UP001610861"/>
    </source>
</evidence>
<dbReference type="RefSeq" id="WP_397558385.1">
    <property type="nucleotide sequence ID" value="NZ_JBIQWL010000014.1"/>
</dbReference>
<evidence type="ECO:0000256" key="10">
    <source>
        <dbReference type="ARBA" id="ARBA00030169"/>
    </source>
</evidence>
<name>A0ABW7QFQ4_9MICO</name>
<evidence type="ECO:0000256" key="7">
    <source>
        <dbReference type="ARBA" id="ARBA00016549"/>
    </source>
</evidence>
<dbReference type="Proteomes" id="UP001610861">
    <property type="component" value="Unassembled WGS sequence"/>
</dbReference>
<sequence length="273" mass="30474">MTLINEPQAPATGQSTLTPERKREILETVSHLRVTDIRDGMDWMGHHHFGTVSPEIRPLWRQKAAGFAHTMRHIPTQQVVPTMSPDEYTTWAYEYWYGQVFANDMADLIDDTTFLVIDTCNTATPAVGSMDSMIWAALGAKGVLTNGGARDTDETLESKHIPVWSRWVVQPMYQGRVEWGGHSVPVEIGGQLIRPGDLIVADGDGAIVVPQDIIDGVLKYAIQESEQDKIARKYLFERLGIPLNDSTQSYFDVPTHPYAPTAESLAKVLDRDK</sequence>
<evidence type="ECO:0000256" key="4">
    <source>
        <dbReference type="ARBA" id="ARBA00011233"/>
    </source>
</evidence>
<accession>A0ABW7QFQ4</accession>
<reference evidence="13 14" key="1">
    <citation type="submission" date="2024-09" db="EMBL/GenBank/DDBJ databases">
        <authorList>
            <person name="Pan X."/>
        </authorList>
    </citation>
    <scope>NUCLEOTIDE SEQUENCE [LARGE SCALE GENOMIC DNA]</scope>
    <source>
        <strain evidence="13 14">B2969</strain>
    </source>
</reference>
<comment type="function">
    <text evidence="8">Catalyzes the aldol cleavage of 4-hydroxy-4-methyl-2-oxoglutarate (HMG) into 2 molecules of pyruvate. Also contains a secondary oxaloacetate (OAA) decarboxylase activity due to the common pyruvate enolate transition state formed following C-C bond cleavage in the retro-aldol and decarboxylation reactions.</text>
</comment>
<dbReference type="PANTHER" id="PTHR33254">
    <property type="entry name" value="4-HYDROXY-4-METHYL-2-OXOGLUTARATE ALDOLASE 3-RELATED"/>
    <property type="match status" value="1"/>
</dbReference>
<comment type="subunit">
    <text evidence="4">Homotrimer.</text>
</comment>
<dbReference type="Gene3D" id="3.50.30.40">
    <property type="entry name" value="Ribonuclease E inhibitor RraA/RraA-like"/>
    <property type="match status" value="1"/>
</dbReference>
<evidence type="ECO:0000256" key="8">
    <source>
        <dbReference type="ARBA" id="ARBA00025046"/>
    </source>
</evidence>
<comment type="cofactor">
    <cofactor evidence="2">
        <name>a divalent metal cation</name>
        <dbReference type="ChEBI" id="CHEBI:60240"/>
    </cofactor>
</comment>
<evidence type="ECO:0000256" key="2">
    <source>
        <dbReference type="ARBA" id="ARBA00001968"/>
    </source>
</evidence>
<evidence type="ECO:0000313" key="13">
    <source>
        <dbReference type="EMBL" id="MFH8252958.1"/>
    </source>
</evidence>
<comment type="catalytic activity">
    <reaction evidence="12">
        <text>oxaloacetate + H(+) = pyruvate + CO2</text>
        <dbReference type="Rhea" id="RHEA:15641"/>
        <dbReference type="ChEBI" id="CHEBI:15361"/>
        <dbReference type="ChEBI" id="CHEBI:15378"/>
        <dbReference type="ChEBI" id="CHEBI:16452"/>
        <dbReference type="ChEBI" id="CHEBI:16526"/>
        <dbReference type="EC" id="4.1.1.112"/>
    </reaction>
</comment>
<dbReference type="PANTHER" id="PTHR33254:SF4">
    <property type="entry name" value="4-HYDROXY-4-METHYL-2-OXOGLUTARATE ALDOLASE 3-RELATED"/>
    <property type="match status" value="1"/>
</dbReference>
<evidence type="ECO:0000256" key="3">
    <source>
        <dbReference type="ARBA" id="ARBA00008621"/>
    </source>
</evidence>
<dbReference type="Pfam" id="PF03737">
    <property type="entry name" value="RraA-like"/>
    <property type="match status" value="1"/>
</dbReference>
<dbReference type="SUPFAM" id="SSF89562">
    <property type="entry name" value="RraA-like"/>
    <property type="match status" value="1"/>
</dbReference>
<dbReference type="EC" id="4.1.1.112" evidence="6"/>
<evidence type="ECO:0000256" key="12">
    <source>
        <dbReference type="ARBA" id="ARBA00047973"/>
    </source>
</evidence>
<evidence type="ECO:0000256" key="11">
    <source>
        <dbReference type="ARBA" id="ARBA00032305"/>
    </source>
</evidence>
<dbReference type="EMBL" id="JBIQWL010000014">
    <property type="protein sequence ID" value="MFH8252958.1"/>
    <property type="molecule type" value="Genomic_DNA"/>
</dbReference>
<dbReference type="InterPro" id="IPR036704">
    <property type="entry name" value="RraA/RraA-like_sf"/>
</dbReference>
<comment type="catalytic activity">
    <reaction evidence="1">
        <text>4-hydroxy-4-methyl-2-oxoglutarate = 2 pyruvate</text>
        <dbReference type="Rhea" id="RHEA:22748"/>
        <dbReference type="ChEBI" id="CHEBI:15361"/>
        <dbReference type="ChEBI" id="CHEBI:58276"/>
        <dbReference type="EC" id="4.1.3.17"/>
    </reaction>
</comment>
<organism evidence="13 14">
    <name type="scientific">Microbacterium alkaliflavum</name>
    <dbReference type="NCBI Taxonomy" id="3248839"/>
    <lineage>
        <taxon>Bacteria</taxon>
        <taxon>Bacillati</taxon>
        <taxon>Actinomycetota</taxon>
        <taxon>Actinomycetes</taxon>
        <taxon>Micrococcales</taxon>
        <taxon>Microbacteriaceae</taxon>
        <taxon>Microbacterium</taxon>
    </lineage>
</organism>
<comment type="caution">
    <text evidence="13">The sequence shown here is derived from an EMBL/GenBank/DDBJ whole genome shotgun (WGS) entry which is preliminary data.</text>
</comment>
<dbReference type="InterPro" id="IPR005493">
    <property type="entry name" value="RraA/RraA-like"/>
</dbReference>
<protein>
    <recommendedName>
        <fullName evidence="7">Putative 4-hydroxy-4-methyl-2-oxoglutarate aldolase</fullName>
        <ecNumber evidence="6">4.1.1.112</ecNumber>
        <ecNumber evidence="5">4.1.3.17</ecNumber>
    </recommendedName>
    <alternativeName>
        <fullName evidence="11">Oxaloacetate decarboxylase</fullName>
    </alternativeName>
    <alternativeName>
        <fullName evidence="9">Regulator of ribonuclease activity homolog</fullName>
    </alternativeName>
    <alternativeName>
        <fullName evidence="10">RraA-like protein</fullName>
    </alternativeName>
</protein>
<evidence type="ECO:0000256" key="6">
    <source>
        <dbReference type="ARBA" id="ARBA00012947"/>
    </source>
</evidence>
<evidence type="ECO:0000256" key="5">
    <source>
        <dbReference type="ARBA" id="ARBA00012213"/>
    </source>
</evidence>